<organism evidence="13 14">
    <name type="scientific">Paenibacillus graminis</name>
    <dbReference type="NCBI Taxonomy" id="189425"/>
    <lineage>
        <taxon>Bacteria</taxon>
        <taxon>Bacillati</taxon>
        <taxon>Bacillota</taxon>
        <taxon>Bacilli</taxon>
        <taxon>Bacillales</taxon>
        <taxon>Paenibacillaceae</taxon>
        <taxon>Paenibacillus</taxon>
    </lineage>
</organism>
<dbReference type="SMART" id="SM00487">
    <property type="entry name" value="DEXDc"/>
    <property type="match status" value="1"/>
</dbReference>
<evidence type="ECO:0000256" key="5">
    <source>
        <dbReference type="ARBA" id="ARBA00022741"/>
    </source>
</evidence>
<evidence type="ECO:0000256" key="9">
    <source>
        <dbReference type="ARBA" id="ARBA00022840"/>
    </source>
</evidence>
<evidence type="ECO:0000256" key="6">
    <source>
        <dbReference type="ARBA" id="ARBA00022747"/>
    </source>
</evidence>
<keyword evidence="13" id="KW-0347">Helicase</keyword>
<dbReference type="Gene3D" id="3.40.50.300">
    <property type="entry name" value="P-loop containing nucleotide triphosphate hydrolases"/>
    <property type="match status" value="2"/>
</dbReference>
<dbReference type="InterPro" id="IPR022625">
    <property type="entry name" value="TypeI_RM_Rsu_C"/>
</dbReference>
<evidence type="ECO:0000313" key="14">
    <source>
        <dbReference type="Proteomes" id="UP000029500"/>
    </source>
</evidence>
<dbReference type="GO" id="GO:0005524">
    <property type="term" value="F:ATP binding"/>
    <property type="evidence" value="ECO:0007669"/>
    <property type="project" value="UniProtKB-KW"/>
</dbReference>
<dbReference type="InterPro" id="IPR055180">
    <property type="entry name" value="HsdR_RecA-like_helicase_dom_2"/>
</dbReference>
<evidence type="ECO:0000256" key="2">
    <source>
        <dbReference type="ARBA" id="ARBA00008598"/>
    </source>
</evidence>
<dbReference type="PANTHER" id="PTHR30195:SF16">
    <property type="entry name" value="TYPE I RESTRICTION ENZYME ENDONUCLEASE SUBUNIT"/>
    <property type="match status" value="1"/>
</dbReference>
<dbReference type="Gene3D" id="3.90.1570.50">
    <property type="match status" value="1"/>
</dbReference>
<dbReference type="EC" id="3.1.21.3" evidence="11"/>
<dbReference type="InterPro" id="IPR014001">
    <property type="entry name" value="Helicase_ATP-bd"/>
</dbReference>
<sequence length="1002" mass="115959">MKSEQQIEVEFIEKLRDLKYTYREDIRDKAALEANFKEHFERLNRVKLSDSEFARLRDNIITADVFTAAKTLREINTFKRDDDTPLQYTLVNIKDWCKNEFEVINQLRINTDNSNHRYDVIILINGVPVVQVELKSLQITPKKAMEQIVEYKNDPGNGYTNSLLCFTQLFIVSNESNTYYFANNHKEHFCFNADERFLPIYQMADEDNNKITHLHDFSDKFLLKCTLGQLISRYMVLVVSEQKLMIMRPYQIYAVKAIMNCIDQNRGNGYIWHTTGSGKTLTSFKASTLLKDNPEIKKCLFVVDRKDLDRQTRLEFNKFQEGCVEENTNTESLVKRLTSDDYRDKVIVTTIQKLGLALDEDHKRNQEKKKRGEPTYKDRLAKLTDQRIAIIFDECHRSQFGDNHKAIKKFFPKAQLFGFTGTPIFPENATFKQIDGEVKTLITTIDVFEKELHAYTITNAIDDRNVLRFHIDYFKPEDVKKAVKVSDTVSKKAIAEAILSKHDAATNGRRYNAIFATASINDAIEYFEIFKSLQGERKKNEAGSFEPLNIACVFSPPAEGNKDVKQLQEDLQQEKADNEQEPDKKKAALKIIIDDYNLQYGTNHSINEFDLYYQDVQKRIKDQKYPNSDYPHANKIDITIVVDMLLTGFDSKYLNTLYVDKNLKQHGLIQAFSRTNRVLNDTKPYGNILDFRGQEKDVDEAIALFSGKENNSRAKEIWLVDPAPVVVEKLDKAVAELEKFMESQGLEYKPEQVNNLKGDAARGEFINKFKEVQRLKTQLDQYTDIKEEQVAKVEELLPEDTLRAFRGVYIETAQMLKAQQGKDFKDKDPVVEQLDFEFVLFSSAVIDYDYIMSLISRYTQPDVPKKEKMSREQLISLLCSNSNMMEEREDIIAYISMLETGKGLDEKAIKTGYQKFKEEKAAKEMESIANKHGIEPTSLQAFVDEIIGRMIFDGEKLSDLLEPLELGWRDRTKKELELMDNLIPLLKKIADGRVIVGLNAYE</sequence>
<dbReference type="InterPro" id="IPR027417">
    <property type="entry name" value="P-loop_NTPase"/>
</dbReference>
<evidence type="ECO:0000256" key="1">
    <source>
        <dbReference type="ARBA" id="ARBA00000851"/>
    </source>
</evidence>
<keyword evidence="5 11" id="KW-0547">Nucleotide-binding</keyword>
<dbReference type="KEGG" id="pgm:PGRAT_04170"/>
<dbReference type="Pfam" id="PF04313">
    <property type="entry name" value="HSDR_N"/>
    <property type="match status" value="1"/>
</dbReference>
<accession>A0A089LZK5</accession>
<dbReference type="GO" id="GO:0004386">
    <property type="term" value="F:helicase activity"/>
    <property type="evidence" value="ECO:0007669"/>
    <property type="project" value="UniProtKB-KW"/>
</dbReference>
<dbReference type="EMBL" id="CP009287">
    <property type="protein sequence ID" value="AIQ66926.1"/>
    <property type="molecule type" value="Genomic_DNA"/>
</dbReference>
<dbReference type="GO" id="GO:0009307">
    <property type="term" value="P:DNA restriction-modification system"/>
    <property type="evidence" value="ECO:0007669"/>
    <property type="project" value="UniProtKB-KW"/>
</dbReference>
<evidence type="ECO:0000259" key="12">
    <source>
        <dbReference type="PROSITE" id="PS51192"/>
    </source>
</evidence>
<comment type="function">
    <text evidence="11">Subunit R is required for both nuclease and ATPase activities, but not for modification.</text>
</comment>
<dbReference type="PROSITE" id="PS51192">
    <property type="entry name" value="HELICASE_ATP_BIND_1"/>
    <property type="match status" value="1"/>
</dbReference>
<evidence type="ECO:0000256" key="11">
    <source>
        <dbReference type="RuleBase" id="RU364115"/>
    </source>
</evidence>
<dbReference type="Proteomes" id="UP000029500">
    <property type="component" value="Chromosome"/>
</dbReference>
<dbReference type="STRING" id="189425.PGRAT_04170"/>
<dbReference type="OrthoDB" id="9758243at2"/>
<proteinExistence type="inferred from homology"/>
<dbReference type="InterPro" id="IPR007409">
    <property type="entry name" value="Restrct_endonuc_type1_HsdR_N"/>
</dbReference>
<dbReference type="RefSeq" id="WP_025708881.1">
    <property type="nucleotide sequence ID" value="NZ_CP009287.1"/>
</dbReference>
<name>A0A089LZK5_9BACL</name>
<dbReference type="Pfam" id="PF12008">
    <property type="entry name" value="EcoR124_C"/>
    <property type="match status" value="1"/>
</dbReference>
<evidence type="ECO:0000313" key="13">
    <source>
        <dbReference type="EMBL" id="AIQ66926.1"/>
    </source>
</evidence>
<dbReference type="NCBIfam" id="TIGR00348">
    <property type="entry name" value="hsdR"/>
    <property type="match status" value="1"/>
</dbReference>
<dbReference type="HOGENOM" id="CLU_004848_1_0_9"/>
<dbReference type="CDD" id="cd22332">
    <property type="entry name" value="HsdR_N"/>
    <property type="match status" value="1"/>
</dbReference>
<comment type="subunit">
    <text evidence="3 11">The type I restriction/modification system is composed of three polypeptides R, M and S.</text>
</comment>
<gene>
    <name evidence="13" type="ORF">PGRAT_04170</name>
</gene>
<dbReference type="REBASE" id="93553">
    <property type="entry name" value="Pgr15220IP"/>
</dbReference>
<evidence type="ECO:0000256" key="7">
    <source>
        <dbReference type="ARBA" id="ARBA00022759"/>
    </source>
</evidence>
<dbReference type="CDD" id="cd18800">
    <property type="entry name" value="SF2_C_EcoR124I-like"/>
    <property type="match status" value="1"/>
</dbReference>
<evidence type="ECO:0000256" key="4">
    <source>
        <dbReference type="ARBA" id="ARBA00022722"/>
    </source>
</evidence>
<dbReference type="Pfam" id="PF18766">
    <property type="entry name" value="SWI2_SNF2"/>
    <property type="match status" value="1"/>
</dbReference>
<keyword evidence="6 11" id="KW-0680">Restriction system</keyword>
<comment type="similarity">
    <text evidence="2 11">Belongs to the HsdR family.</text>
</comment>
<evidence type="ECO:0000256" key="3">
    <source>
        <dbReference type="ARBA" id="ARBA00011296"/>
    </source>
</evidence>
<dbReference type="PANTHER" id="PTHR30195">
    <property type="entry name" value="TYPE I SITE-SPECIFIC DEOXYRIBONUCLEASE PROTEIN SUBUNIT M AND R"/>
    <property type="match status" value="1"/>
</dbReference>
<keyword evidence="7" id="KW-0255">Endonuclease</keyword>
<reference evidence="13 14" key="1">
    <citation type="submission" date="2014-08" db="EMBL/GenBank/DDBJ databases">
        <title>Comparative genomics of the Paenibacillus odorifer group.</title>
        <authorList>
            <person name="den Bakker H.C."/>
            <person name="Tsai Y.-C."/>
            <person name="Martin N."/>
            <person name="Korlach J."/>
            <person name="Wiedmann M."/>
        </authorList>
    </citation>
    <scope>NUCLEOTIDE SEQUENCE [LARGE SCALE GENOMIC DNA]</scope>
    <source>
        <strain evidence="13 14">DSM 15220</strain>
    </source>
</reference>
<dbReference type="SUPFAM" id="SSF52540">
    <property type="entry name" value="P-loop containing nucleoside triphosphate hydrolases"/>
    <property type="match status" value="1"/>
</dbReference>
<dbReference type="Gene3D" id="1.20.58.910">
    <property type="match status" value="1"/>
</dbReference>
<dbReference type="eggNOG" id="COG0610">
    <property type="taxonomic scope" value="Bacteria"/>
</dbReference>
<dbReference type="Pfam" id="PF22679">
    <property type="entry name" value="T1R_D3-like"/>
    <property type="match status" value="1"/>
</dbReference>
<dbReference type="InterPro" id="IPR004473">
    <property type="entry name" value="Restrct_endonuc_typeI_HsdR"/>
</dbReference>
<keyword evidence="9 11" id="KW-0067">ATP-binding</keyword>
<feature type="domain" description="Helicase ATP-binding" evidence="12">
    <location>
        <begin position="260"/>
        <end position="441"/>
    </location>
</feature>
<keyword evidence="10 11" id="KW-0238">DNA-binding</keyword>
<evidence type="ECO:0000256" key="8">
    <source>
        <dbReference type="ARBA" id="ARBA00022801"/>
    </source>
</evidence>
<comment type="catalytic activity">
    <reaction evidence="1 11">
        <text>Endonucleolytic cleavage of DNA to give random double-stranded fragments with terminal 5'-phosphates, ATP is simultaneously hydrolyzed.</text>
        <dbReference type="EC" id="3.1.21.3"/>
    </reaction>
</comment>
<keyword evidence="14" id="KW-1185">Reference proteome</keyword>
<keyword evidence="8 11" id="KW-0378">Hydrolase</keyword>
<dbReference type="InterPro" id="IPR051268">
    <property type="entry name" value="Type-I_R_enzyme_R_subunit"/>
</dbReference>
<protein>
    <recommendedName>
        <fullName evidence="11">Type I restriction enzyme endonuclease subunit</fullName>
        <shortName evidence="11">R protein</shortName>
        <ecNumber evidence="11">3.1.21.3</ecNumber>
    </recommendedName>
    <alternativeName>
        <fullName evidence="11">Type-1 restriction enzyme R protein</fullName>
    </alternativeName>
</protein>
<dbReference type="InterPro" id="IPR040980">
    <property type="entry name" value="SWI2_SNF2"/>
</dbReference>
<evidence type="ECO:0000256" key="10">
    <source>
        <dbReference type="ARBA" id="ARBA00023125"/>
    </source>
</evidence>
<dbReference type="GO" id="GO:0009035">
    <property type="term" value="F:type I site-specific deoxyribonuclease activity"/>
    <property type="evidence" value="ECO:0007669"/>
    <property type="project" value="UniProtKB-EC"/>
</dbReference>
<dbReference type="GO" id="GO:0003677">
    <property type="term" value="F:DNA binding"/>
    <property type="evidence" value="ECO:0007669"/>
    <property type="project" value="UniProtKB-KW"/>
</dbReference>
<dbReference type="AlphaFoldDB" id="A0A089LZK5"/>
<keyword evidence="4" id="KW-0540">Nuclease</keyword>